<dbReference type="PANTHER" id="PTHR37958">
    <property type="entry name" value="SODIUM-POTASSIUM/PROTON ANTIPORTER CHAA"/>
    <property type="match status" value="1"/>
</dbReference>
<evidence type="ECO:0000256" key="4">
    <source>
        <dbReference type="ARBA" id="ARBA00023136"/>
    </source>
</evidence>
<keyword evidence="3 5" id="KW-1133">Transmembrane helix</keyword>
<evidence type="ECO:0000256" key="1">
    <source>
        <dbReference type="ARBA" id="ARBA00004141"/>
    </source>
</evidence>
<dbReference type="GO" id="GO:0005886">
    <property type="term" value="C:plasma membrane"/>
    <property type="evidence" value="ECO:0007669"/>
    <property type="project" value="TreeGrafter"/>
</dbReference>
<reference evidence="7 8" key="1">
    <citation type="journal article" date="2007" name="Int. J. Syst. Evol. Microbiol.">
        <title>Description of Pelomonas aquatica sp. nov. and Pelomonas puraquae sp. nov., isolated from industrial and haemodialysis water.</title>
        <authorList>
            <person name="Gomila M."/>
            <person name="Bowien B."/>
            <person name="Falsen E."/>
            <person name="Moore E.R."/>
            <person name="Lalucat J."/>
        </authorList>
    </citation>
    <scope>NUCLEOTIDE SEQUENCE [LARGE SCALE GENOMIC DNA]</scope>
    <source>
        <strain evidence="7 8">CCUG 52769</strain>
    </source>
</reference>
<evidence type="ECO:0000256" key="5">
    <source>
        <dbReference type="SAM" id="Phobius"/>
    </source>
</evidence>
<feature type="transmembrane region" description="Helical" evidence="5">
    <location>
        <begin position="103"/>
        <end position="124"/>
    </location>
</feature>
<feature type="transmembrane region" description="Helical" evidence="5">
    <location>
        <begin position="351"/>
        <end position="378"/>
    </location>
</feature>
<keyword evidence="2 5" id="KW-0812">Transmembrane</keyword>
<dbReference type="Pfam" id="PF01699">
    <property type="entry name" value="Na_Ca_ex"/>
    <property type="match status" value="2"/>
</dbReference>
<feature type="transmembrane region" description="Helical" evidence="5">
    <location>
        <begin position="408"/>
        <end position="427"/>
    </location>
</feature>
<feature type="transmembrane region" description="Helical" evidence="5">
    <location>
        <begin position="71"/>
        <end position="91"/>
    </location>
</feature>
<feature type="transmembrane region" description="Helical" evidence="5">
    <location>
        <begin position="282"/>
        <end position="302"/>
    </location>
</feature>
<sequence>MAQALGPRAAGLGGLLPRGGGDRRDRWRRLWPRLTGRGPGRAVLPVSLPGTLPRRRIDHDRKNALRLTPQLPRWSILAPLAACVLLGLSFTDIRSSLGLGWDAMLAAGLAAGILAAVFHAEVVAHKVGEPYGTLVLAIAVTAIEVALIVSLTMAAGGSATGLARDTVFAAVMIILNGMVGLCLLAGAGRHREQSFGLHGVSAALATLAAISVLTLVLPNYTTTTPGPTYSSSQLMFIAVVSLVLYGTFVLVQTVRHRDYFLPAVEAADEDVHAAPPPTRMAVLSLLLLLVCLTTVVLLAKMLSPRLEAAVAALGAPKALVGIIIAGIVLLPESIAAYQAARANRLQTSLNLALGSALASIGLTIPAVALVSLATGWTLSLGIDAKSTVLLLLSLTVAALSLGTGRTTVMQGTVHLVIFAVYLFTAIVP</sequence>
<dbReference type="AlphaFoldDB" id="A0A254MYI3"/>
<evidence type="ECO:0000256" key="3">
    <source>
        <dbReference type="ARBA" id="ARBA00022989"/>
    </source>
</evidence>
<feature type="transmembrane region" description="Helical" evidence="5">
    <location>
        <begin position="232"/>
        <end position="251"/>
    </location>
</feature>
<dbReference type="InterPro" id="IPR004837">
    <property type="entry name" value="NaCa_Exmemb"/>
</dbReference>
<name>A0A254MYI3_9BURK</name>
<gene>
    <name evidence="7" type="ORF">CDO81_25435</name>
</gene>
<dbReference type="GO" id="GO:0015385">
    <property type="term" value="F:sodium:proton antiporter activity"/>
    <property type="evidence" value="ECO:0007669"/>
    <property type="project" value="TreeGrafter"/>
</dbReference>
<keyword evidence="8" id="KW-1185">Reference proteome</keyword>
<feature type="transmembrane region" description="Helical" evidence="5">
    <location>
        <begin position="384"/>
        <end position="401"/>
    </location>
</feature>
<dbReference type="OrthoDB" id="9787814at2"/>
<feature type="transmembrane region" description="Helical" evidence="5">
    <location>
        <begin position="308"/>
        <end position="330"/>
    </location>
</feature>
<dbReference type="GO" id="GO:0015386">
    <property type="term" value="F:potassium:proton antiporter activity"/>
    <property type="evidence" value="ECO:0007669"/>
    <property type="project" value="TreeGrafter"/>
</dbReference>
<protein>
    <submittedName>
        <fullName evidence="7">Ionic transporter y4hA</fullName>
    </submittedName>
</protein>
<accession>A0A254MYI3</accession>
<dbReference type="InterPro" id="IPR052946">
    <property type="entry name" value="Alkaline_pH_Ca-Antiporter"/>
</dbReference>
<feature type="transmembrane region" description="Helical" evidence="5">
    <location>
        <begin position="131"/>
        <end position="155"/>
    </location>
</feature>
<keyword evidence="4 5" id="KW-0472">Membrane</keyword>
<proteinExistence type="predicted"/>
<comment type="subcellular location">
    <subcellularLocation>
        <location evidence="1">Membrane</location>
        <topology evidence="1">Multi-pass membrane protein</topology>
    </subcellularLocation>
</comment>
<feature type="transmembrane region" description="Helical" evidence="5">
    <location>
        <begin position="167"/>
        <end position="187"/>
    </location>
</feature>
<feature type="transmembrane region" description="Helical" evidence="5">
    <location>
        <begin position="199"/>
        <end position="220"/>
    </location>
</feature>
<dbReference type="Proteomes" id="UP000197446">
    <property type="component" value="Unassembled WGS sequence"/>
</dbReference>
<dbReference type="EMBL" id="NISI01000018">
    <property type="protein sequence ID" value="OWR00487.1"/>
    <property type="molecule type" value="Genomic_DNA"/>
</dbReference>
<organism evidence="7 8">
    <name type="scientific">Roseateles puraquae</name>
    <dbReference type="NCBI Taxonomy" id="431059"/>
    <lineage>
        <taxon>Bacteria</taxon>
        <taxon>Pseudomonadati</taxon>
        <taxon>Pseudomonadota</taxon>
        <taxon>Betaproteobacteria</taxon>
        <taxon>Burkholderiales</taxon>
        <taxon>Sphaerotilaceae</taxon>
        <taxon>Roseateles</taxon>
    </lineage>
</organism>
<evidence type="ECO:0000259" key="6">
    <source>
        <dbReference type="Pfam" id="PF01699"/>
    </source>
</evidence>
<evidence type="ECO:0000256" key="2">
    <source>
        <dbReference type="ARBA" id="ARBA00022692"/>
    </source>
</evidence>
<comment type="caution">
    <text evidence="7">The sequence shown here is derived from an EMBL/GenBank/DDBJ whole genome shotgun (WGS) entry which is preliminary data.</text>
</comment>
<evidence type="ECO:0000313" key="7">
    <source>
        <dbReference type="EMBL" id="OWR00487.1"/>
    </source>
</evidence>
<evidence type="ECO:0000313" key="8">
    <source>
        <dbReference type="Proteomes" id="UP000197446"/>
    </source>
</evidence>
<feature type="domain" description="Sodium/calcium exchanger membrane region" evidence="6">
    <location>
        <begin position="284"/>
        <end position="426"/>
    </location>
</feature>
<feature type="domain" description="Sodium/calcium exchanger membrane region" evidence="6">
    <location>
        <begin position="103"/>
        <end position="253"/>
    </location>
</feature>
<dbReference type="PANTHER" id="PTHR37958:SF1">
    <property type="entry name" value="SODIUM-POTASSIUM_PROTON ANTIPORTER CHAA"/>
    <property type="match status" value="1"/>
</dbReference>